<evidence type="ECO:0000313" key="2">
    <source>
        <dbReference type="EMBL" id="WCT79475.1"/>
    </source>
</evidence>
<protein>
    <submittedName>
        <fullName evidence="2">GNAT family N-acetyltransferase</fullName>
    </submittedName>
</protein>
<evidence type="ECO:0000259" key="1">
    <source>
        <dbReference type="PROSITE" id="PS51729"/>
    </source>
</evidence>
<dbReference type="SUPFAM" id="SSF55729">
    <property type="entry name" value="Acyl-CoA N-acyltransferases (Nat)"/>
    <property type="match status" value="1"/>
</dbReference>
<dbReference type="EMBL" id="CP117418">
    <property type="protein sequence ID" value="WCT79475.1"/>
    <property type="molecule type" value="Genomic_DNA"/>
</dbReference>
<dbReference type="PANTHER" id="PTHR31435">
    <property type="entry name" value="PROTEIN NATD1"/>
    <property type="match status" value="1"/>
</dbReference>
<evidence type="ECO:0000313" key="3">
    <source>
        <dbReference type="Proteomes" id="UP001218231"/>
    </source>
</evidence>
<dbReference type="InterPro" id="IPR045057">
    <property type="entry name" value="Gcn5-rel_NAT"/>
</dbReference>
<dbReference type="Pfam" id="PF14542">
    <property type="entry name" value="Acetyltransf_CG"/>
    <property type="match status" value="1"/>
</dbReference>
<dbReference type="RefSeq" id="WP_273619749.1">
    <property type="nucleotide sequence ID" value="NZ_CP103869.1"/>
</dbReference>
<dbReference type="Gene3D" id="3.40.630.30">
    <property type="match status" value="1"/>
</dbReference>
<accession>A0ABY7U1S8</accession>
<keyword evidence="3" id="KW-1185">Reference proteome</keyword>
<dbReference type="InterPro" id="IPR031165">
    <property type="entry name" value="GNAT_YJDJ"/>
</dbReference>
<name>A0ABY7U1S8_9SPHN</name>
<keyword evidence="2" id="KW-0614">Plasmid</keyword>
<sequence length="98" mass="10756">MSAPSAADVRHNPALNRFELPIEGEALAICVYRRDEEGRYVLLHTEVPDDYAGQGLASTLAKGLFAMARAQGFSLVLRCPYMAAWYARHPDYADVVAG</sequence>
<feature type="domain" description="N-acetyltransferase" evidence="1">
    <location>
        <begin position="10"/>
        <end position="97"/>
    </location>
</feature>
<reference evidence="2 3" key="1">
    <citation type="submission" date="2023-02" db="EMBL/GenBank/DDBJ databases">
        <title>Genome sequence of Novosphingobium humi KACC 19094.</title>
        <authorList>
            <person name="Kim S."/>
            <person name="Heo J."/>
            <person name="Kwon S.-W."/>
        </authorList>
    </citation>
    <scope>NUCLEOTIDE SEQUENCE [LARGE SCALE GENOMIC DNA]</scope>
    <source>
        <strain evidence="2 3">KACC 19094</strain>
        <plasmid evidence="2 3">unnamed1</plasmid>
    </source>
</reference>
<geneLocation type="plasmid" evidence="2 3">
    <name>unnamed1</name>
</geneLocation>
<dbReference type="Proteomes" id="UP001218231">
    <property type="component" value="Plasmid unnamed1"/>
</dbReference>
<dbReference type="PANTHER" id="PTHR31435:SF10">
    <property type="entry name" value="BSR4717 PROTEIN"/>
    <property type="match status" value="1"/>
</dbReference>
<organism evidence="2 3">
    <name type="scientific">Novosphingobium humi</name>
    <dbReference type="NCBI Taxonomy" id="2282397"/>
    <lineage>
        <taxon>Bacteria</taxon>
        <taxon>Pseudomonadati</taxon>
        <taxon>Pseudomonadota</taxon>
        <taxon>Alphaproteobacteria</taxon>
        <taxon>Sphingomonadales</taxon>
        <taxon>Sphingomonadaceae</taxon>
        <taxon>Novosphingobium</taxon>
    </lineage>
</organism>
<proteinExistence type="predicted"/>
<dbReference type="InterPro" id="IPR016181">
    <property type="entry name" value="Acyl_CoA_acyltransferase"/>
</dbReference>
<gene>
    <name evidence="2" type="ORF">PQ457_21015</name>
</gene>
<dbReference type="PROSITE" id="PS51729">
    <property type="entry name" value="GNAT_YJDJ"/>
    <property type="match status" value="1"/>
</dbReference>